<dbReference type="AlphaFoldDB" id="A0AAU9J7J7"/>
<dbReference type="Proteomes" id="UP001162131">
    <property type="component" value="Unassembled WGS sequence"/>
</dbReference>
<organism evidence="1 2">
    <name type="scientific">Blepharisma stoltei</name>
    <dbReference type="NCBI Taxonomy" id="1481888"/>
    <lineage>
        <taxon>Eukaryota</taxon>
        <taxon>Sar</taxon>
        <taxon>Alveolata</taxon>
        <taxon>Ciliophora</taxon>
        <taxon>Postciliodesmatophora</taxon>
        <taxon>Heterotrichea</taxon>
        <taxon>Heterotrichida</taxon>
        <taxon>Blepharismidae</taxon>
        <taxon>Blepharisma</taxon>
    </lineage>
</organism>
<reference evidence="1" key="1">
    <citation type="submission" date="2021-09" db="EMBL/GenBank/DDBJ databases">
        <authorList>
            <consortium name="AG Swart"/>
            <person name="Singh M."/>
            <person name="Singh A."/>
            <person name="Seah K."/>
            <person name="Emmerich C."/>
        </authorList>
    </citation>
    <scope>NUCLEOTIDE SEQUENCE</scope>
    <source>
        <strain evidence="1">ATCC30299</strain>
    </source>
</reference>
<evidence type="ECO:0000313" key="1">
    <source>
        <dbReference type="EMBL" id="CAG9319548.1"/>
    </source>
</evidence>
<name>A0AAU9J7J7_9CILI</name>
<evidence type="ECO:0008006" key="3">
    <source>
        <dbReference type="Google" id="ProtNLM"/>
    </source>
</evidence>
<proteinExistence type="predicted"/>
<protein>
    <recommendedName>
        <fullName evidence="3">Recombination activating protein 2</fullName>
    </recommendedName>
</protein>
<keyword evidence="2" id="KW-1185">Reference proteome</keyword>
<accession>A0AAU9J7J7</accession>
<sequence length="139" mass="15519">MEEEQYPLVEEELCKFHSISDIPLFLCTLSVNSTEFLVYNVENNKICARIQNPVPYKLQIRGASCLINGSQLFWLGGASQNGDIVGACLLIDIKEQSIEILSSGKPRLLITPVFLENFVYDLGALKAIMKNKQVVISLI</sequence>
<comment type="caution">
    <text evidence="1">The sequence shown here is derived from an EMBL/GenBank/DDBJ whole genome shotgun (WGS) entry which is preliminary data.</text>
</comment>
<dbReference type="EMBL" id="CAJZBQ010000023">
    <property type="protein sequence ID" value="CAG9319548.1"/>
    <property type="molecule type" value="Genomic_DNA"/>
</dbReference>
<evidence type="ECO:0000313" key="2">
    <source>
        <dbReference type="Proteomes" id="UP001162131"/>
    </source>
</evidence>
<gene>
    <name evidence="1" type="ORF">BSTOLATCC_MIC24099</name>
</gene>